<proteinExistence type="predicted"/>
<gene>
    <name evidence="4" type="ORF">IAB38_04870</name>
</gene>
<evidence type="ECO:0000259" key="3">
    <source>
        <dbReference type="Pfam" id="PF00294"/>
    </source>
</evidence>
<dbReference type="PROSITE" id="PS00584">
    <property type="entry name" value="PFKB_KINASES_2"/>
    <property type="match status" value="1"/>
</dbReference>
<dbReference type="PANTHER" id="PTHR42774">
    <property type="entry name" value="PHOSPHOTRANSFERASE SYSTEM TRANSPORT PROTEIN"/>
    <property type="match status" value="1"/>
</dbReference>
<dbReference type="InterPro" id="IPR002173">
    <property type="entry name" value="Carboh/pur_kinase_PfkB_CS"/>
</dbReference>
<accession>A0A9D1J3P5</accession>
<evidence type="ECO:0000256" key="2">
    <source>
        <dbReference type="ARBA" id="ARBA00022777"/>
    </source>
</evidence>
<dbReference type="Pfam" id="PF00294">
    <property type="entry name" value="PfkB"/>
    <property type="match status" value="1"/>
</dbReference>
<dbReference type="InterPro" id="IPR029056">
    <property type="entry name" value="Ribokinase-like"/>
</dbReference>
<reference evidence="4" key="2">
    <citation type="journal article" date="2021" name="PeerJ">
        <title>Extensive microbial diversity within the chicken gut microbiome revealed by metagenomics and culture.</title>
        <authorList>
            <person name="Gilroy R."/>
            <person name="Ravi A."/>
            <person name="Getino M."/>
            <person name="Pursley I."/>
            <person name="Horton D.L."/>
            <person name="Alikhan N.F."/>
            <person name="Baker D."/>
            <person name="Gharbi K."/>
            <person name="Hall N."/>
            <person name="Watson M."/>
            <person name="Adriaenssens E.M."/>
            <person name="Foster-Nyarko E."/>
            <person name="Jarju S."/>
            <person name="Secka A."/>
            <person name="Antonio M."/>
            <person name="Oren A."/>
            <person name="Chaudhuri R.R."/>
            <person name="La Ragione R."/>
            <person name="Hildebrand F."/>
            <person name="Pallen M.J."/>
        </authorList>
    </citation>
    <scope>NUCLEOTIDE SEQUENCE</scope>
    <source>
        <strain evidence="4">CHK184-20233</strain>
    </source>
</reference>
<evidence type="ECO:0000313" key="5">
    <source>
        <dbReference type="Proteomes" id="UP000824232"/>
    </source>
</evidence>
<dbReference type="InterPro" id="IPR052562">
    <property type="entry name" value="Ketohexokinase-related"/>
</dbReference>
<keyword evidence="2" id="KW-0418">Kinase</keyword>
<evidence type="ECO:0000256" key="1">
    <source>
        <dbReference type="ARBA" id="ARBA00022679"/>
    </source>
</evidence>
<dbReference type="AlphaFoldDB" id="A0A9D1J3P5"/>
<dbReference type="EMBL" id="DVHC01000051">
    <property type="protein sequence ID" value="HIR59364.1"/>
    <property type="molecule type" value="Genomic_DNA"/>
</dbReference>
<protein>
    <recommendedName>
        <fullName evidence="3">Carbohydrate kinase PfkB domain-containing protein</fullName>
    </recommendedName>
</protein>
<name>A0A9D1J3P5_9FIRM</name>
<dbReference type="Gene3D" id="3.40.1190.20">
    <property type="match status" value="1"/>
</dbReference>
<evidence type="ECO:0000313" key="4">
    <source>
        <dbReference type="EMBL" id="HIR59364.1"/>
    </source>
</evidence>
<dbReference type="InterPro" id="IPR011611">
    <property type="entry name" value="PfkB_dom"/>
</dbReference>
<dbReference type="GO" id="GO:0016301">
    <property type="term" value="F:kinase activity"/>
    <property type="evidence" value="ECO:0007669"/>
    <property type="project" value="UniProtKB-KW"/>
</dbReference>
<feature type="domain" description="Carbohydrate kinase PfkB" evidence="3">
    <location>
        <begin position="4"/>
        <end position="286"/>
    </location>
</feature>
<comment type="caution">
    <text evidence="4">The sequence shown here is derived from an EMBL/GenBank/DDBJ whole genome shotgun (WGS) entry which is preliminary data.</text>
</comment>
<keyword evidence="1" id="KW-0808">Transferase</keyword>
<organism evidence="4 5">
    <name type="scientific">Candidatus Onthousia excrementipullorum</name>
    <dbReference type="NCBI Taxonomy" id="2840884"/>
    <lineage>
        <taxon>Bacteria</taxon>
        <taxon>Bacillati</taxon>
        <taxon>Bacillota</taxon>
        <taxon>Bacilli</taxon>
        <taxon>Candidatus Onthousia</taxon>
    </lineage>
</organism>
<reference evidence="4" key="1">
    <citation type="submission" date="2020-10" db="EMBL/GenBank/DDBJ databases">
        <authorList>
            <person name="Gilroy R."/>
        </authorList>
    </citation>
    <scope>NUCLEOTIDE SEQUENCE</scope>
    <source>
        <strain evidence="4">CHK184-20233</strain>
    </source>
</reference>
<dbReference type="SUPFAM" id="SSF53613">
    <property type="entry name" value="Ribokinase-like"/>
    <property type="match status" value="1"/>
</dbReference>
<dbReference type="PANTHER" id="PTHR42774:SF3">
    <property type="entry name" value="KETOHEXOKINASE"/>
    <property type="match status" value="1"/>
</dbReference>
<dbReference type="Proteomes" id="UP000824232">
    <property type="component" value="Unassembled WGS sequence"/>
</dbReference>
<sequence length="300" mass="33230">MKYLTIGHASYDVTFRVDKYPIENTKQRVGKHIDCGGGPASNAGYLLALWDCDVSFQGVAGKDYYGEMIKAEFKMVGVDTTYLELVDNFNTDLSIILANATNASRTILTSKDETSPKCSIPNDNKYDVILVDGEEEEMSKRVLLNNKEAVKIIDAGSFRPGTINLCPFVDYLVCSKNFALDYTKLDYDGSIDSLIKIHEKLTNDFHNTVVITLEDKGCFTKIGDTYKLIPSVKVKSVDTTGAGDIFHGAFTYFITHGYSLEDTCKLSNLTGALSTLRVGGRFSMPKLEAVLERRNLVDTL</sequence>